<feature type="transmembrane region" description="Helical" evidence="1">
    <location>
        <begin position="6"/>
        <end position="24"/>
    </location>
</feature>
<evidence type="ECO:0008006" key="4">
    <source>
        <dbReference type="Google" id="ProtNLM"/>
    </source>
</evidence>
<protein>
    <recommendedName>
        <fullName evidence="4">DUF975 family protein</fullName>
    </recommendedName>
</protein>
<keyword evidence="1" id="KW-0812">Transmembrane</keyword>
<evidence type="ECO:0000256" key="1">
    <source>
        <dbReference type="SAM" id="Phobius"/>
    </source>
</evidence>
<evidence type="ECO:0000313" key="3">
    <source>
        <dbReference type="Proteomes" id="UP001208794"/>
    </source>
</evidence>
<reference evidence="2 3" key="1">
    <citation type="submission" date="2022-06" db="EMBL/GenBank/DDBJ databases">
        <title>Leptospira isolates from biofilms formed at urban environments.</title>
        <authorList>
            <person name="Ribeiro P.S."/>
            <person name="Sousa T."/>
            <person name="Carvalho N."/>
            <person name="Aburjaile F."/>
            <person name="Neves F."/>
            <person name="Oliveira D."/>
            <person name="Blanco L."/>
            <person name="Lima J."/>
            <person name="Costa F."/>
            <person name="Brenig B."/>
            <person name="Soares S."/>
            <person name="Ramos R."/>
            <person name="Goes-Neto A."/>
            <person name="Matiuzzi M."/>
            <person name="Azevedo V."/>
            <person name="Ristow P."/>
        </authorList>
    </citation>
    <scope>NUCLEOTIDE SEQUENCE [LARGE SCALE GENOMIC DNA]</scope>
    <source>
        <strain evidence="2 3">VSF14</strain>
    </source>
</reference>
<keyword evidence="3" id="KW-1185">Reference proteome</keyword>
<keyword evidence="1" id="KW-0472">Membrane</keyword>
<accession>A0ABT3M575</accession>
<evidence type="ECO:0000313" key="2">
    <source>
        <dbReference type="EMBL" id="MCW7503541.1"/>
    </source>
</evidence>
<name>A0ABT3M575_9LEPT</name>
<proteinExistence type="predicted"/>
<keyword evidence="1" id="KW-1133">Transmembrane helix</keyword>
<gene>
    <name evidence="2" type="ORF">ND855_05345</name>
</gene>
<sequence length="257" mass="30544">MKIASITSVIIILIYTTFAFIDLYKRNKNSKLEKSTIVFGLFYYIFDSILISVSIFLIIIPVYLILKELFNTQKITDFIANFPLYFSSFLVGIFYLYRAIWFIPLLKGRFSAYKYFDIDYMKEIKNPGWKIPWPDFLSLIRFQYSFYLISLCFGWIGFFYKIQSITLSLLYFALFFIVDDWNIIASYSSANQGRILKWHKKLILGMNWIIFFLTIITYYSFIYAYLLLTIMLVILLIITVKNLSEYREINPENGNVA</sequence>
<dbReference type="Proteomes" id="UP001208794">
    <property type="component" value="Unassembled WGS sequence"/>
</dbReference>
<comment type="caution">
    <text evidence="2">The sequence shown here is derived from an EMBL/GenBank/DDBJ whole genome shotgun (WGS) entry which is preliminary data.</text>
</comment>
<feature type="transmembrane region" description="Helical" evidence="1">
    <location>
        <begin position="36"/>
        <end position="64"/>
    </location>
</feature>
<organism evidence="2 3">
    <name type="scientific">Leptospira paudalimensis</name>
    <dbReference type="NCBI Taxonomy" id="2950024"/>
    <lineage>
        <taxon>Bacteria</taxon>
        <taxon>Pseudomonadati</taxon>
        <taxon>Spirochaetota</taxon>
        <taxon>Spirochaetia</taxon>
        <taxon>Leptospirales</taxon>
        <taxon>Leptospiraceae</taxon>
        <taxon>Leptospira</taxon>
    </lineage>
</organism>
<feature type="transmembrane region" description="Helical" evidence="1">
    <location>
        <begin position="144"/>
        <end position="163"/>
    </location>
</feature>
<dbReference type="EMBL" id="JAMQPR010000001">
    <property type="protein sequence ID" value="MCW7503541.1"/>
    <property type="molecule type" value="Genomic_DNA"/>
</dbReference>
<feature type="transmembrane region" description="Helical" evidence="1">
    <location>
        <begin position="169"/>
        <end position="190"/>
    </location>
</feature>
<dbReference type="RefSeq" id="WP_265357503.1">
    <property type="nucleotide sequence ID" value="NZ_JAMQPR010000001.1"/>
</dbReference>
<feature type="transmembrane region" description="Helical" evidence="1">
    <location>
        <begin position="84"/>
        <end position="106"/>
    </location>
</feature>
<feature type="transmembrane region" description="Helical" evidence="1">
    <location>
        <begin position="202"/>
        <end position="219"/>
    </location>
</feature>